<feature type="chain" id="PRO_5044075736" description="DUF5301 domain-containing protein" evidence="1">
    <location>
        <begin position="24"/>
        <end position="315"/>
    </location>
</feature>
<reference evidence="5 6" key="1">
    <citation type="submission" date="2018-08" db="EMBL/GenBank/DDBJ databases">
        <title>A genome reference for cultivated species of the human gut microbiota.</title>
        <authorList>
            <person name="Zou Y."/>
            <person name="Xue W."/>
            <person name="Luo G."/>
        </authorList>
    </citation>
    <scope>NUCLEOTIDE SEQUENCE [LARGE SCALE GENOMIC DNA]</scope>
    <source>
        <strain evidence="3 6">AF28-15</strain>
        <strain evidence="4 5">AM32-8LB</strain>
    </source>
</reference>
<organism evidence="4 5">
    <name type="scientific">Roseburia inulinivorans</name>
    <dbReference type="NCBI Taxonomy" id="360807"/>
    <lineage>
        <taxon>Bacteria</taxon>
        <taxon>Bacillati</taxon>
        <taxon>Bacillota</taxon>
        <taxon>Clostridia</taxon>
        <taxon>Lachnospirales</taxon>
        <taxon>Lachnospiraceae</taxon>
        <taxon>Roseburia</taxon>
    </lineage>
</organism>
<evidence type="ECO:0000313" key="5">
    <source>
        <dbReference type="Proteomes" id="UP000266391"/>
    </source>
</evidence>
<evidence type="ECO:0000313" key="4">
    <source>
        <dbReference type="EMBL" id="RHD06587.1"/>
    </source>
</evidence>
<name>A0A396AHE6_9FIRM</name>
<feature type="domain" description="DUF5301" evidence="2">
    <location>
        <begin position="31"/>
        <end position="128"/>
    </location>
</feature>
<dbReference type="EMBL" id="QSIQ01000001">
    <property type="protein sequence ID" value="RHD06587.1"/>
    <property type="molecule type" value="Genomic_DNA"/>
</dbReference>
<feature type="signal peptide" evidence="1">
    <location>
        <begin position="1"/>
        <end position="23"/>
    </location>
</feature>
<evidence type="ECO:0000313" key="3">
    <source>
        <dbReference type="EMBL" id="RGQ52967.1"/>
    </source>
</evidence>
<dbReference type="PROSITE" id="PS51257">
    <property type="entry name" value="PROKAR_LIPOPROTEIN"/>
    <property type="match status" value="1"/>
</dbReference>
<dbReference type="Proteomes" id="UP000283738">
    <property type="component" value="Unassembled WGS sequence"/>
</dbReference>
<sequence length="315" mass="35270">MTMKKKLCSIVCLCYFVSIMLCACGRKEQGNPIRLPAREDIVSIGVSDGDKYAISPNTEGEATEFIDEFLSMLMDMETTSQQSINDAPVNKDSITININCDGAAGTTLFYYVDKGIEYVEQPYQGIYKPTPALGNCITEMLASADNRPLMVTFQASVIETNHDSIIVKPVDGSLELDSADKFYISNEENLELQIGDFVEISYNGEIMESYPAQLGEVYKITVIEQTEANAMWDRIPMVRIDGKLYYDTGRESIMDARCGTMDGEITSTVDGTEIPTEDNQSNFGSGFGYQYGADDTIEIYMNEKWFVFEYREESE</sequence>
<accession>A0A396AHE6</accession>
<dbReference type="Gene3D" id="2.60.40.4250">
    <property type="match status" value="1"/>
</dbReference>
<dbReference type="EMBL" id="QRTF01000005">
    <property type="protein sequence ID" value="RGQ52967.1"/>
    <property type="molecule type" value="Genomic_DNA"/>
</dbReference>
<keyword evidence="1" id="KW-0732">Signal</keyword>
<protein>
    <recommendedName>
        <fullName evidence="2">DUF5301 domain-containing protein</fullName>
    </recommendedName>
</protein>
<dbReference type="InterPro" id="IPR033782">
    <property type="entry name" value="DUF5301"/>
</dbReference>
<proteinExistence type="predicted"/>
<dbReference type="Pfam" id="PF17225">
    <property type="entry name" value="DUF5301"/>
    <property type="match status" value="1"/>
</dbReference>
<dbReference type="Proteomes" id="UP000266391">
    <property type="component" value="Unassembled WGS sequence"/>
</dbReference>
<dbReference type="OrthoDB" id="9779098at2"/>
<dbReference type="AlphaFoldDB" id="A0A396AHE6"/>
<evidence type="ECO:0000256" key="1">
    <source>
        <dbReference type="SAM" id="SignalP"/>
    </source>
</evidence>
<evidence type="ECO:0000313" key="6">
    <source>
        <dbReference type="Proteomes" id="UP000283738"/>
    </source>
</evidence>
<gene>
    <name evidence="4" type="ORF">DW813_01580</name>
    <name evidence="3" type="ORF">DWY96_03980</name>
</gene>
<comment type="caution">
    <text evidence="4">The sequence shown here is derived from an EMBL/GenBank/DDBJ whole genome shotgun (WGS) entry which is preliminary data.</text>
</comment>
<evidence type="ECO:0000259" key="2">
    <source>
        <dbReference type="Pfam" id="PF17225"/>
    </source>
</evidence>